<comment type="pathway">
    <text evidence="2">Protein modification; protein sumoylation.</text>
</comment>
<dbReference type="InterPro" id="IPR023313">
    <property type="entry name" value="UBQ-conjugating_AS"/>
</dbReference>
<dbReference type="PROSITE" id="PS50127">
    <property type="entry name" value="UBC_2"/>
    <property type="match status" value="1"/>
</dbReference>
<organism evidence="13">
    <name type="scientific">Arcella intermedia</name>
    <dbReference type="NCBI Taxonomy" id="1963864"/>
    <lineage>
        <taxon>Eukaryota</taxon>
        <taxon>Amoebozoa</taxon>
        <taxon>Tubulinea</taxon>
        <taxon>Elardia</taxon>
        <taxon>Arcellinida</taxon>
        <taxon>Sphaerothecina</taxon>
        <taxon>Arcellidae</taxon>
        <taxon>Arcella</taxon>
    </lineage>
</organism>
<comment type="subcellular location">
    <subcellularLocation>
        <location evidence="1">Nucleus</location>
    </subcellularLocation>
</comment>
<reference evidence="13" key="1">
    <citation type="journal article" date="2020" name="J. Eukaryot. Microbiol.">
        <title>De novo Sequencing, Assembly and Annotation of the Transcriptome for the Free-Living Testate Amoeba Arcella intermedia.</title>
        <authorList>
            <person name="Ribeiro G.M."/>
            <person name="Porfirio-Sousa A.L."/>
            <person name="Maurer-Alcala X.X."/>
            <person name="Katz L.A."/>
            <person name="Lahr D.J.G."/>
        </authorList>
    </citation>
    <scope>NUCLEOTIDE SEQUENCE</scope>
</reference>
<keyword evidence="4 11" id="KW-0547">Nucleotide-binding</keyword>
<evidence type="ECO:0000256" key="1">
    <source>
        <dbReference type="ARBA" id="ARBA00004123"/>
    </source>
</evidence>
<evidence type="ECO:0000256" key="3">
    <source>
        <dbReference type="ARBA" id="ARBA00022679"/>
    </source>
</evidence>
<dbReference type="InterPro" id="IPR016135">
    <property type="entry name" value="UBQ-conjugating_enzyme/RWD"/>
</dbReference>
<evidence type="ECO:0000256" key="10">
    <source>
        <dbReference type="PROSITE-ProRule" id="PRU10133"/>
    </source>
</evidence>
<dbReference type="PROSITE" id="PS00183">
    <property type="entry name" value="UBC_1"/>
    <property type="match status" value="1"/>
</dbReference>
<dbReference type="AlphaFoldDB" id="A0A6B2LN04"/>
<evidence type="ECO:0000256" key="11">
    <source>
        <dbReference type="RuleBase" id="RU362109"/>
    </source>
</evidence>
<dbReference type="GO" id="GO:0019787">
    <property type="term" value="F:ubiquitin-like protein transferase activity"/>
    <property type="evidence" value="ECO:0007669"/>
    <property type="project" value="UniProtKB-ARBA"/>
</dbReference>
<dbReference type="GO" id="GO:0005634">
    <property type="term" value="C:nucleus"/>
    <property type="evidence" value="ECO:0007669"/>
    <property type="project" value="UniProtKB-SubCell"/>
</dbReference>
<dbReference type="FunFam" id="3.10.110.10:FF:000035">
    <property type="entry name" value="SUMO-conjugating enzyme ubc9"/>
    <property type="match status" value="1"/>
</dbReference>
<dbReference type="Pfam" id="PF00179">
    <property type="entry name" value="UQ_con"/>
    <property type="match status" value="1"/>
</dbReference>
<evidence type="ECO:0000256" key="4">
    <source>
        <dbReference type="ARBA" id="ARBA00022741"/>
    </source>
</evidence>
<evidence type="ECO:0000256" key="8">
    <source>
        <dbReference type="ARBA" id="ARBA00039165"/>
    </source>
</evidence>
<feature type="active site" description="Glycyl thioester intermediate" evidence="10">
    <location>
        <position position="93"/>
    </location>
</feature>
<dbReference type="PANTHER" id="PTHR24067">
    <property type="entry name" value="UBIQUITIN-CONJUGATING ENZYME E2"/>
    <property type="match status" value="1"/>
</dbReference>
<dbReference type="GO" id="GO:0005524">
    <property type="term" value="F:ATP binding"/>
    <property type="evidence" value="ECO:0007669"/>
    <property type="project" value="UniProtKB-UniRule"/>
</dbReference>
<dbReference type="Gene3D" id="3.10.110.10">
    <property type="entry name" value="Ubiquitin Conjugating Enzyme"/>
    <property type="match status" value="1"/>
</dbReference>
<feature type="domain" description="UBC core" evidence="12">
    <location>
        <begin position="4"/>
        <end position="157"/>
    </location>
</feature>
<evidence type="ECO:0000313" key="13">
    <source>
        <dbReference type="EMBL" id="NDV38462.1"/>
    </source>
</evidence>
<keyword evidence="5 11" id="KW-0833">Ubl conjugation pathway</keyword>
<evidence type="ECO:0000256" key="7">
    <source>
        <dbReference type="ARBA" id="ARBA00023242"/>
    </source>
</evidence>
<evidence type="ECO:0000256" key="5">
    <source>
        <dbReference type="ARBA" id="ARBA00022786"/>
    </source>
</evidence>
<name>A0A6B2LN04_9EUKA</name>
<dbReference type="CDD" id="cd23798">
    <property type="entry name" value="UBCc_UBE2I"/>
    <property type="match status" value="1"/>
</dbReference>
<accession>A0A6B2LN04</accession>
<dbReference type="InterPro" id="IPR000608">
    <property type="entry name" value="UBC"/>
</dbReference>
<keyword evidence="6 11" id="KW-0067">ATP-binding</keyword>
<dbReference type="GO" id="GO:0005694">
    <property type="term" value="C:chromosome"/>
    <property type="evidence" value="ECO:0007669"/>
    <property type="project" value="UniProtKB-ARBA"/>
</dbReference>
<protein>
    <recommendedName>
        <fullName evidence="8">SUMO-conjugating enzyme UBC9</fullName>
    </recommendedName>
    <alternativeName>
        <fullName evidence="9">Ubiquitin carrier protein 9</fullName>
    </alternativeName>
</protein>
<dbReference type="EMBL" id="GIBP01009493">
    <property type="protein sequence ID" value="NDV38462.1"/>
    <property type="molecule type" value="Transcribed_RNA"/>
</dbReference>
<sequence>MSGIAKDRLAAERKNWRKEHPFGFYARPMRAEDGSLQMFKWECGIPGKKDTDWAGGLFPLTIEFSEDYPVKPPICRFPKGFFHPNVYPSGTVCLSILNETEGWKPSISLKQILLGIQELLDSPNKDSPAQKEAITCFLQNMAEYKRLVKIQSAKYTSS</sequence>
<dbReference type="InterPro" id="IPR050113">
    <property type="entry name" value="Ub_conjugating_enzyme"/>
</dbReference>
<comment type="similarity">
    <text evidence="11">Belongs to the ubiquitin-conjugating enzyme family.</text>
</comment>
<evidence type="ECO:0000256" key="6">
    <source>
        <dbReference type="ARBA" id="ARBA00022840"/>
    </source>
</evidence>
<dbReference type="SMART" id="SM00212">
    <property type="entry name" value="UBCc"/>
    <property type="match status" value="1"/>
</dbReference>
<dbReference type="SUPFAM" id="SSF54495">
    <property type="entry name" value="UBC-like"/>
    <property type="match status" value="1"/>
</dbReference>
<keyword evidence="7" id="KW-0539">Nucleus</keyword>
<evidence type="ECO:0000259" key="12">
    <source>
        <dbReference type="PROSITE" id="PS50127"/>
    </source>
</evidence>
<keyword evidence="3" id="KW-0808">Transferase</keyword>
<evidence type="ECO:0000256" key="9">
    <source>
        <dbReference type="ARBA" id="ARBA00044296"/>
    </source>
</evidence>
<evidence type="ECO:0000256" key="2">
    <source>
        <dbReference type="ARBA" id="ARBA00004718"/>
    </source>
</evidence>
<proteinExistence type="inferred from homology"/>